<comment type="caution">
    <text evidence="2">The sequence shown here is derived from an EMBL/GenBank/DDBJ whole genome shotgun (WGS) entry which is preliminary data.</text>
</comment>
<keyword evidence="1" id="KW-1133">Transmembrane helix</keyword>
<accession>A0A1F6CZM3</accession>
<proteinExistence type="predicted"/>
<feature type="transmembrane region" description="Helical" evidence="1">
    <location>
        <begin position="50"/>
        <end position="73"/>
    </location>
</feature>
<evidence type="ECO:0000313" key="3">
    <source>
        <dbReference type="Proteomes" id="UP000177659"/>
    </source>
</evidence>
<dbReference type="EMBL" id="MFLC01000035">
    <property type="protein sequence ID" value="OGG54626.1"/>
    <property type="molecule type" value="Genomic_DNA"/>
</dbReference>
<feature type="transmembrane region" description="Helical" evidence="1">
    <location>
        <begin position="6"/>
        <end position="29"/>
    </location>
</feature>
<protein>
    <submittedName>
        <fullName evidence="2">Uncharacterized protein</fullName>
    </submittedName>
</protein>
<evidence type="ECO:0000313" key="2">
    <source>
        <dbReference type="EMBL" id="OGG54626.1"/>
    </source>
</evidence>
<feature type="transmembrane region" description="Helical" evidence="1">
    <location>
        <begin position="138"/>
        <end position="160"/>
    </location>
</feature>
<keyword evidence="1" id="KW-0472">Membrane</keyword>
<keyword evidence="1" id="KW-0812">Transmembrane</keyword>
<reference evidence="2 3" key="1">
    <citation type="journal article" date="2016" name="Nat. Commun.">
        <title>Thousands of microbial genomes shed light on interconnected biogeochemical processes in an aquifer system.</title>
        <authorList>
            <person name="Anantharaman K."/>
            <person name="Brown C.T."/>
            <person name="Hug L.A."/>
            <person name="Sharon I."/>
            <person name="Castelle C.J."/>
            <person name="Probst A.J."/>
            <person name="Thomas B.C."/>
            <person name="Singh A."/>
            <person name="Wilkins M.J."/>
            <person name="Karaoz U."/>
            <person name="Brodie E.L."/>
            <person name="Williams K.H."/>
            <person name="Hubbard S.S."/>
            <person name="Banfield J.F."/>
        </authorList>
    </citation>
    <scope>NUCLEOTIDE SEQUENCE [LARGE SCALE GENOMIC DNA]</scope>
</reference>
<name>A0A1F6CZM3_9BACT</name>
<sequence length="171" mass="19210">MTETIYFILIAGHIIGTVLGVGAATFAEIHYTLFNRDDVIDEKEGSVLRVTYFVMRLGLLLLVVSGFSFLLYYRITETRLEVLHSPQFWAKMSVVMILVLNAILLQARRMPMRWGAAISLTSWYTALILGAGRIEGVSYVGVMLTYAVAVIVVMFVLGRIRAHIHGNQKRT</sequence>
<gene>
    <name evidence="2" type="ORF">A3D62_00605</name>
</gene>
<organism evidence="2 3">
    <name type="scientific">Candidatus Kaiserbacteria bacterium RIFCSPHIGHO2_02_FULL_49_11</name>
    <dbReference type="NCBI Taxonomy" id="1798489"/>
    <lineage>
        <taxon>Bacteria</taxon>
        <taxon>Candidatus Kaiseribacteriota</taxon>
    </lineage>
</organism>
<evidence type="ECO:0000256" key="1">
    <source>
        <dbReference type="SAM" id="Phobius"/>
    </source>
</evidence>
<feature type="transmembrane region" description="Helical" evidence="1">
    <location>
        <begin position="88"/>
        <end position="107"/>
    </location>
</feature>
<dbReference type="Proteomes" id="UP000177659">
    <property type="component" value="Unassembled WGS sequence"/>
</dbReference>
<dbReference type="AlphaFoldDB" id="A0A1F6CZM3"/>
<feature type="transmembrane region" description="Helical" evidence="1">
    <location>
        <begin position="114"/>
        <end position="132"/>
    </location>
</feature>